<dbReference type="SUPFAM" id="SSF52047">
    <property type="entry name" value="RNI-like"/>
    <property type="match status" value="1"/>
</dbReference>
<comment type="caution">
    <text evidence="1">The sequence shown here is derived from an EMBL/GenBank/DDBJ whole genome shotgun (WGS) entry which is preliminary data.</text>
</comment>
<dbReference type="RefSeq" id="XP_037213932.1">
    <property type="nucleotide sequence ID" value="XM_037369434.1"/>
</dbReference>
<evidence type="ECO:0000313" key="1">
    <source>
        <dbReference type="EMBL" id="KAF7290572.1"/>
    </source>
</evidence>
<evidence type="ECO:0000313" key="2">
    <source>
        <dbReference type="Proteomes" id="UP000636479"/>
    </source>
</evidence>
<organism evidence="1 2">
    <name type="scientific">Mycena indigotica</name>
    <dbReference type="NCBI Taxonomy" id="2126181"/>
    <lineage>
        <taxon>Eukaryota</taxon>
        <taxon>Fungi</taxon>
        <taxon>Dikarya</taxon>
        <taxon>Basidiomycota</taxon>
        <taxon>Agaricomycotina</taxon>
        <taxon>Agaricomycetes</taxon>
        <taxon>Agaricomycetidae</taxon>
        <taxon>Agaricales</taxon>
        <taxon>Marasmiineae</taxon>
        <taxon>Mycenaceae</taxon>
        <taxon>Mycena</taxon>
    </lineage>
</organism>
<gene>
    <name evidence="1" type="ORF">MIND_01297300</name>
</gene>
<reference evidence="1" key="1">
    <citation type="submission" date="2020-05" db="EMBL/GenBank/DDBJ databases">
        <title>Mycena genomes resolve the evolution of fungal bioluminescence.</title>
        <authorList>
            <person name="Tsai I.J."/>
        </authorList>
    </citation>
    <scope>NUCLEOTIDE SEQUENCE</scope>
    <source>
        <strain evidence="1">171206Taipei</strain>
    </source>
</reference>
<name>A0A8H6S184_9AGAR</name>
<dbReference type="InterPro" id="IPR032675">
    <property type="entry name" value="LRR_dom_sf"/>
</dbReference>
<sequence length="421" mass="46819">MLDQLPPEIFARVLEIAIETWGIGFLPPIRLVNSTCNNIVSSTPSLWGIIALQKHLWKVLEQQVAKAKQSDIRLSCPKKASFSRDKRFLRIFDSLVALSHNWVLAELPTDLLTKTTASSVRRLQVLHLRGSGQPSLASRFFDGKLPLLHTLTLSNLTVDDWIAGLLSPTITHLTFDHYRLDTMVPMHRYLSCLPNLYTIEFEDSGFPGVLAAGSSVSLPHLHNLQINNVYNAAPLLLTICSPNIRVLSMKDCSAAQMSLVFSDWSQPKHLPSQLQTLELSNVLTHSDLPYLISFLSRIPSLLRLLITYYEPESIYDGERALSNVLRALAHPNTNGDWLCSALIHLCLDVPLQLIDAIPIARARGNGEKALPTPVARLRSVQVPLCAGGTPEEASEFRSFFLNPVEDVRCMCLSCSFNVAVE</sequence>
<dbReference type="EMBL" id="JACAZF010000014">
    <property type="protein sequence ID" value="KAF7290572.1"/>
    <property type="molecule type" value="Genomic_DNA"/>
</dbReference>
<dbReference type="GeneID" id="59351950"/>
<dbReference type="AlphaFoldDB" id="A0A8H6S184"/>
<protein>
    <recommendedName>
        <fullName evidence="3">F-box domain-containing protein</fullName>
    </recommendedName>
</protein>
<evidence type="ECO:0008006" key="3">
    <source>
        <dbReference type="Google" id="ProtNLM"/>
    </source>
</evidence>
<proteinExistence type="predicted"/>
<dbReference type="Gene3D" id="3.80.10.10">
    <property type="entry name" value="Ribonuclease Inhibitor"/>
    <property type="match status" value="1"/>
</dbReference>
<dbReference type="Proteomes" id="UP000636479">
    <property type="component" value="Unassembled WGS sequence"/>
</dbReference>
<dbReference type="OrthoDB" id="3062612at2759"/>
<accession>A0A8H6S184</accession>
<keyword evidence="2" id="KW-1185">Reference proteome</keyword>